<comment type="caution">
    <text evidence="1">The sequence shown here is derived from an EMBL/GenBank/DDBJ whole genome shotgun (WGS) entry which is preliminary data.</text>
</comment>
<proteinExistence type="predicted"/>
<sequence length="126" mass="14093">MPCNKFNNLERLTVSITNFTLVIKETSLALLFKVINNDDYNYKSIDFDSFISDLLSERSVGGVKAFSVTNPINDQIVAFYTDGSVVMPINLEAYDSFICSIAGFNTLGELRVLELMTNENSLMTLN</sequence>
<protein>
    <submittedName>
        <fullName evidence="1">Uncharacterized protein</fullName>
    </submittedName>
</protein>
<dbReference type="AlphaFoldDB" id="A0A2T3HWS4"/>
<organism evidence="1 2">
    <name type="scientific">Photobacterium aquimaris</name>
    <dbReference type="NCBI Taxonomy" id="512643"/>
    <lineage>
        <taxon>Bacteria</taxon>
        <taxon>Pseudomonadati</taxon>
        <taxon>Pseudomonadota</taxon>
        <taxon>Gammaproteobacteria</taxon>
        <taxon>Vibrionales</taxon>
        <taxon>Vibrionaceae</taxon>
        <taxon>Photobacterium</taxon>
    </lineage>
</organism>
<gene>
    <name evidence="1" type="ORF">C0W81_12035</name>
</gene>
<dbReference type="EMBL" id="PYLY01000023">
    <property type="protein sequence ID" value="PSU03491.1"/>
    <property type="molecule type" value="Genomic_DNA"/>
</dbReference>
<name>A0A2T3HWS4_9GAMM</name>
<dbReference type="RefSeq" id="WP_065190191.1">
    <property type="nucleotide sequence ID" value="NZ_LZFB01000039.1"/>
</dbReference>
<evidence type="ECO:0000313" key="2">
    <source>
        <dbReference type="Proteomes" id="UP000241858"/>
    </source>
</evidence>
<accession>A0A2T3HWS4</accession>
<evidence type="ECO:0000313" key="1">
    <source>
        <dbReference type="EMBL" id="PSU03491.1"/>
    </source>
</evidence>
<dbReference type="Proteomes" id="UP000241858">
    <property type="component" value="Unassembled WGS sequence"/>
</dbReference>
<reference evidence="1 2" key="1">
    <citation type="submission" date="2018-03" db="EMBL/GenBank/DDBJ databases">
        <title>Whole genome sequencing of Histamine producing bacteria.</title>
        <authorList>
            <person name="Butler K."/>
        </authorList>
    </citation>
    <scope>NUCLEOTIDE SEQUENCE [LARGE SCALE GENOMIC DNA]</scope>
    <source>
        <strain evidence="1 2">DSM 23343</strain>
    </source>
</reference>